<dbReference type="Pfam" id="PF00122">
    <property type="entry name" value="E1-E2_ATPase"/>
    <property type="match status" value="1"/>
</dbReference>
<dbReference type="InterPro" id="IPR023299">
    <property type="entry name" value="ATPase_P-typ_cyto_dom_N"/>
</dbReference>
<dbReference type="SFLD" id="SFLDF00027">
    <property type="entry name" value="p-type_atpase"/>
    <property type="match status" value="1"/>
</dbReference>
<dbReference type="EMBL" id="JABTTY010000001">
    <property type="protein sequence ID" value="MBE7524881.1"/>
    <property type="molecule type" value="Genomic_DNA"/>
</dbReference>
<dbReference type="Gene3D" id="3.40.1110.10">
    <property type="entry name" value="Calcium-transporting ATPase, cytoplasmic domain N"/>
    <property type="match status" value="1"/>
</dbReference>
<dbReference type="Gene3D" id="3.40.50.1000">
    <property type="entry name" value="HAD superfamily/HAD-like"/>
    <property type="match status" value="1"/>
</dbReference>
<feature type="domain" description="P-type ATPase A" evidence="11">
    <location>
        <begin position="195"/>
        <end position="295"/>
    </location>
</feature>
<evidence type="ECO:0000313" key="14">
    <source>
        <dbReference type="Proteomes" id="UP000710385"/>
    </source>
</evidence>
<dbReference type="InterPro" id="IPR001757">
    <property type="entry name" value="P_typ_ATPase"/>
</dbReference>
<dbReference type="SFLD" id="SFLDS00003">
    <property type="entry name" value="Haloacid_Dehalogenase"/>
    <property type="match status" value="1"/>
</dbReference>
<keyword evidence="5 10" id="KW-0547">Nucleotide-binding</keyword>
<dbReference type="EC" id="3.6.3.-" evidence="13"/>
<dbReference type="InterPro" id="IPR045800">
    <property type="entry name" value="HMBD"/>
</dbReference>
<feature type="transmembrane region" description="Helical" evidence="10">
    <location>
        <begin position="684"/>
        <end position="703"/>
    </location>
</feature>
<proteinExistence type="inferred from homology"/>
<dbReference type="InterPro" id="IPR036412">
    <property type="entry name" value="HAD-like_sf"/>
</dbReference>
<feature type="transmembrane region" description="Helical" evidence="10">
    <location>
        <begin position="655"/>
        <end position="678"/>
    </location>
</feature>
<dbReference type="GO" id="GO:0055070">
    <property type="term" value="P:copper ion homeostasis"/>
    <property type="evidence" value="ECO:0007669"/>
    <property type="project" value="TreeGrafter"/>
</dbReference>
<dbReference type="InterPro" id="IPR027256">
    <property type="entry name" value="P-typ_ATPase_IB"/>
</dbReference>
<keyword evidence="13" id="KW-0378">Hydrolase</keyword>
<gene>
    <name evidence="13" type="ORF">HS096_00565</name>
</gene>
<evidence type="ECO:0000256" key="7">
    <source>
        <dbReference type="ARBA" id="ARBA00022967"/>
    </source>
</evidence>
<evidence type="ECO:0000313" key="13">
    <source>
        <dbReference type="EMBL" id="MBE7524881.1"/>
    </source>
</evidence>
<keyword evidence="4 10" id="KW-0479">Metal-binding</keyword>
<feature type="domain" description="Heavy metal binding" evidence="12">
    <location>
        <begin position="1"/>
        <end position="23"/>
    </location>
</feature>
<evidence type="ECO:0000256" key="2">
    <source>
        <dbReference type="ARBA" id="ARBA00006024"/>
    </source>
</evidence>
<dbReference type="SUPFAM" id="SSF81653">
    <property type="entry name" value="Calcium ATPase, transduction domain A"/>
    <property type="match status" value="1"/>
</dbReference>
<organism evidence="13 14">
    <name type="scientific">candidate division WWE3 bacterium</name>
    <dbReference type="NCBI Taxonomy" id="2053526"/>
    <lineage>
        <taxon>Bacteria</taxon>
        <taxon>Katanobacteria</taxon>
    </lineage>
</organism>
<accession>A0A928TT68</accession>
<keyword evidence="10" id="KW-1003">Cell membrane</keyword>
<feature type="transmembrane region" description="Helical" evidence="10">
    <location>
        <begin position="70"/>
        <end position="91"/>
    </location>
</feature>
<dbReference type="InterPro" id="IPR059000">
    <property type="entry name" value="ATPase_P-type_domA"/>
</dbReference>
<evidence type="ECO:0000256" key="5">
    <source>
        <dbReference type="ARBA" id="ARBA00022741"/>
    </source>
</evidence>
<evidence type="ECO:0000259" key="12">
    <source>
        <dbReference type="Pfam" id="PF19335"/>
    </source>
</evidence>
<sequence>MHPDVQRNMPGICPECGMNLIPAKQNAGKNRARRGTKTFAHAKRAWSGSPSPGAMDRHAGHSTAMFFRKFWISLALTIPVVIYADVIENIFAWSPPEFPGSEYMPLAFGSIVYFYGGMVFLAGAWREMRARLPGMMTLIGIAISAAYFWSIYAVFAGTEALFWELTTLITIMLLGHWLEMRAVSGAQGALKELSKLLPDTAEILRNGKTATISLSELRENDTVLVRPGSKIPADGNIIEGESDVNESMVTGESKPVSKKDGDAVIAGTINGGGALKIRVTNIGEKTFLAGVMRLVAEAQASKSRLQILSDRAALYLTVVAVSGGIVTLIAWLAAGSGAGFAMARLVAVLVIACPHALGLAVPLVASISTTKAAQNGFLIKQRLALEAARTIDTVLFDKTGTLTKGEFGVVEIWNTGTHTKDEVLETAASLDALSEHPIAKAVVAKAKERRLSLNEPKKFEAVTGVGVRAFIGGKEVVVGGPALLDSRGIRVPAKLSKHIHDAGQKGQTVIFVVNDRELIGALALADIIREESRDAVRALKRLGIRTTMITGDSEDVAAWVSQELGIDEYFARVLPHQKSEKVKELQDRGLKVAMVGDGINDAPALTQADLGIAIGAGTNVAIESAGIILVRNDPRDIEKIIRLSSMTYAKMIQNLFWATGYNIVALPLAAGVLAFRGILLQPALAAVFMSLSTVIVAINALLLKKKTLG</sequence>
<keyword evidence="9 10" id="KW-0472">Membrane</keyword>
<dbReference type="InterPro" id="IPR018303">
    <property type="entry name" value="ATPase_P-typ_P_site"/>
</dbReference>
<keyword evidence="3 10" id="KW-0812">Transmembrane</keyword>
<comment type="subcellular location">
    <subcellularLocation>
        <location evidence="10">Cell membrane</location>
    </subcellularLocation>
    <subcellularLocation>
        <location evidence="1">Endomembrane system</location>
        <topology evidence="1">Multi-pass membrane protein</topology>
    </subcellularLocation>
</comment>
<dbReference type="NCBIfam" id="TIGR01494">
    <property type="entry name" value="ATPase_P-type"/>
    <property type="match status" value="1"/>
</dbReference>
<dbReference type="PRINTS" id="PR00943">
    <property type="entry name" value="CUATPASE"/>
</dbReference>
<dbReference type="InterPro" id="IPR023298">
    <property type="entry name" value="ATPase_P-typ_TM_dom_sf"/>
</dbReference>
<keyword evidence="6 10" id="KW-0067">ATP-binding</keyword>
<dbReference type="PANTHER" id="PTHR43520:SF8">
    <property type="entry name" value="P-TYPE CU(+) TRANSPORTER"/>
    <property type="match status" value="1"/>
</dbReference>
<dbReference type="NCBIfam" id="TIGR01525">
    <property type="entry name" value="ATPase-IB_hvy"/>
    <property type="match status" value="1"/>
</dbReference>
<feature type="transmembrane region" description="Helical" evidence="10">
    <location>
        <begin position="312"/>
        <end position="334"/>
    </location>
</feature>
<dbReference type="SUPFAM" id="SSF81665">
    <property type="entry name" value="Calcium ATPase, transmembrane domain M"/>
    <property type="match status" value="1"/>
</dbReference>
<keyword evidence="8 10" id="KW-1133">Transmembrane helix</keyword>
<evidence type="ECO:0000256" key="8">
    <source>
        <dbReference type="ARBA" id="ARBA00022989"/>
    </source>
</evidence>
<name>A0A928TT68_UNCKA</name>
<dbReference type="GO" id="GO:0043682">
    <property type="term" value="F:P-type divalent copper transporter activity"/>
    <property type="evidence" value="ECO:0007669"/>
    <property type="project" value="TreeGrafter"/>
</dbReference>
<evidence type="ECO:0000256" key="10">
    <source>
        <dbReference type="RuleBase" id="RU362081"/>
    </source>
</evidence>
<dbReference type="GO" id="GO:0005507">
    <property type="term" value="F:copper ion binding"/>
    <property type="evidence" value="ECO:0007669"/>
    <property type="project" value="TreeGrafter"/>
</dbReference>
<dbReference type="Proteomes" id="UP000710385">
    <property type="component" value="Unassembled WGS sequence"/>
</dbReference>
<dbReference type="PANTHER" id="PTHR43520">
    <property type="entry name" value="ATP7, ISOFORM B"/>
    <property type="match status" value="1"/>
</dbReference>
<dbReference type="NCBIfam" id="TIGR01511">
    <property type="entry name" value="ATPase-IB1_Cu"/>
    <property type="match status" value="1"/>
</dbReference>
<evidence type="ECO:0000256" key="3">
    <source>
        <dbReference type="ARBA" id="ARBA00022692"/>
    </source>
</evidence>
<feature type="transmembrane region" description="Helical" evidence="10">
    <location>
        <begin position="103"/>
        <end position="125"/>
    </location>
</feature>
<feature type="transmembrane region" description="Helical" evidence="10">
    <location>
        <begin position="137"/>
        <end position="155"/>
    </location>
</feature>
<dbReference type="InterPro" id="IPR008250">
    <property type="entry name" value="ATPase_P-typ_transduc_dom_A_sf"/>
</dbReference>
<protein>
    <submittedName>
        <fullName evidence="13">Copper-translocating P-type ATPase</fullName>
        <ecNumber evidence="13">3.6.3.-</ecNumber>
    </submittedName>
</protein>
<comment type="caution">
    <text evidence="13">The sequence shown here is derived from an EMBL/GenBank/DDBJ whole genome shotgun (WGS) entry which is preliminary data.</text>
</comment>
<dbReference type="Gene3D" id="2.70.150.10">
    <property type="entry name" value="Calcium-transporting ATPase, cytoplasmic transduction domain A"/>
    <property type="match status" value="1"/>
</dbReference>
<reference evidence="13" key="1">
    <citation type="submission" date="2020-05" db="EMBL/GenBank/DDBJ databases">
        <title>High-Quality Genomes of Partial-Nitritation/Anammox System by Hierarchical Clustering Based Hybrid Assembly.</title>
        <authorList>
            <person name="Liu L."/>
            <person name="Wang Y."/>
            <person name="Che Y."/>
            <person name="Chen Y."/>
            <person name="Xia Y."/>
            <person name="Luo R."/>
            <person name="Cheng S.H."/>
            <person name="Zheng C."/>
            <person name="Zhang T."/>
        </authorList>
    </citation>
    <scope>NUCLEOTIDE SEQUENCE</scope>
    <source>
        <strain evidence="13">H1_PAT1</strain>
    </source>
</reference>
<comment type="similarity">
    <text evidence="2 10">Belongs to the cation transport ATPase (P-type) (TC 3.A.3) family. Type IB subfamily.</text>
</comment>
<dbReference type="InterPro" id="IPR044492">
    <property type="entry name" value="P_typ_ATPase_HD_dom"/>
</dbReference>
<evidence type="ECO:0000256" key="1">
    <source>
        <dbReference type="ARBA" id="ARBA00004127"/>
    </source>
</evidence>
<dbReference type="FunFam" id="2.70.150.10:FF:000002">
    <property type="entry name" value="Copper-transporting ATPase 1, putative"/>
    <property type="match status" value="1"/>
</dbReference>
<dbReference type="Pfam" id="PF19335">
    <property type="entry name" value="HMBD"/>
    <property type="match status" value="1"/>
</dbReference>
<evidence type="ECO:0000256" key="6">
    <source>
        <dbReference type="ARBA" id="ARBA00022840"/>
    </source>
</evidence>
<evidence type="ECO:0000259" key="11">
    <source>
        <dbReference type="Pfam" id="PF00122"/>
    </source>
</evidence>
<dbReference type="InterPro" id="IPR023214">
    <property type="entry name" value="HAD_sf"/>
</dbReference>
<dbReference type="AlphaFoldDB" id="A0A928TT68"/>
<dbReference type="SUPFAM" id="SSF56784">
    <property type="entry name" value="HAD-like"/>
    <property type="match status" value="1"/>
</dbReference>
<evidence type="ECO:0000256" key="4">
    <source>
        <dbReference type="ARBA" id="ARBA00022723"/>
    </source>
</evidence>
<dbReference type="GO" id="GO:0012505">
    <property type="term" value="C:endomembrane system"/>
    <property type="evidence" value="ECO:0007669"/>
    <property type="project" value="UniProtKB-SubCell"/>
</dbReference>
<evidence type="ECO:0000256" key="9">
    <source>
        <dbReference type="ARBA" id="ARBA00023136"/>
    </source>
</evidence>
<keyword evidence="7" id="KW-1278">Translocase</keyword>
<dbReference type="SFLD" id="SFLDG00002">
    <property type="entry name" value="C1.7:_P-type_atpase_like"/>
    <property type="match status" value="1"/>
</dbReference>
<feature type="transmembrane region" description="Helical" evidence="10">
    <location>
        <begin position="161"/>
        <end position="178"/>
    </location>
</feature>
<dbReference type="PROSITE" id="PS00154">
    <property type="entry name" value="ATPASE_E1_E2"/>
    <property type="match status" value="1"/>
</dbReference>
<feature type="transmembrane region" description="Helical" evidence="10">
    <location>
        <begin position="340"/>
        <end position="365"/>
    </location>
</feature>
<dbReference type="GO" id="GO:0005524">
    <property type="term" value="F:ATP binding"/>
    <property type="evidence" value="ECO:0007669"/>
    <property type="project" value="UniProtKB-UniRule"/>
</dbReference>
<dbReference type="GO" id="GO:0005886">
    <property type="term" value="C:plasma membrane"/>
    <property type="evidence" value="ECO:0007669"/>
    <property type="project" value="UniProtKB-SubCell"/>
</dbReference>
<dbReference type="GO" id="GO:0016887">
    <property type="term" value="F:ATP hydrolysis activity"/>
    <property type="evidence" value="ECO:0007669"/>
    <property type="project" value="InterPro"/>
</dbReference>
<dbReference type="Pfam" id="PF00702">
    <property type="entry name" value="Hydrolase"/>
    <property type="match status" value="1"/>
</dbReference>
<dbReference type="PRINTS" id="PR00119">
    <property type="entry name" value="CATATPASE"/>
</dbReference>